<gene>
    <name evidence="2" type="ORF">DTO57_08060</name>
</gene>
<sequence length="304" mass="30347">MTRFALAIDLGGTKIEAGLVSDAGSVVDASRNRVPTGRDITPEVMSRAVSTVVARALDHLPQGAEFAGAGIGSAGPVNLATGTIDPVNMRGVSGFGLVEAVRDAVIVDLGASEVDVTLRHDGGALAMAESWLGAARGTAASLSIVVSTGVGGGIVIGGQPIGGFTGNAGHLGQTHAAEQGGELTLEEVASGPSSVRWAQLNGWQGTTGEQLSADAARGDRTARAAIERSAAAVGRALADASTLLDLEVIAISGGFSFVSDDYVELVAASLANWAELPYSQATRVVRSGLGADGPLIGAAALALL</sequence>
<proteinExistence type="inferred from homology"/>
<evidence type="ECO:0000313" key="3">
    <source>
        <dbReference type="Proteomes" id="UP000253508"/>
    </source>
</evidence>
<dbReference type="Proteomes" id="UP000253508">
    <property type="component" value="Unassembled WGS sequence"/>
</dbReference>
<dbReference type="Pfam" id="PF00480">
    <property type="entry name" value="ROK"/>
    <property type="match status" value="1"/>
</dbReference>
<organism evidence="2 3">
    <name type="scientific">Microbacterium sorbitolivorans</name>
    <dbReference type="NCBI Taxonomy" id="1867410"/>
    <lineage>
        <taxon>Bacteria</taxon>
        <taxon>Bacillati</taxon>
        <taxon>Actinomycetota</taxon>
        <taxon>Actinomycetes</taxon>
        <taxon>Micrococcales</taxon>
        <taxon>Microbacteriaceae</taxon>
        <taxon>Microbacterium</taxon>
    </lineage>
</organism>
<comment type="similarity">
    <text evidence="1">Belongs to the ROK (NagC/XylR) family.</text>
</comment>
<dbReference type="SUPFAM" id="SSF53067">
    <property type="entry name" value="Actin-like ATPase domain"/>
    <property type="match status" value="1"/>
</dbReference>
<protein>
    <submittedName>
        <fullName evidence="2">ROK family protein</fullName>
    </submittedName>
</protein>
<evidence type="ECO:0000256" key="1">
    <source>
        <dbReference type="ARBA" id="ARBA00006479"/>
    </source>
</evidence>
<dbReference type="Gene3D" id="3.30.420.40">
    <property type="match status" value="2"/>
</dbReference>
<dbReference type="EMBL" id="QORO01000002">
    <property type="protein sequence ID" value="RCK60079.1"/>
    <property type="molecule type" value="Genomic_DNA"/>
</dbReference>
<accession>A0A367Y397</accession>
<keyword evidence="3" id="KW-1185">Reference proteome</keyword>
<name>A0A367Y397_9MICO</name>
<dbReference type="OrthoDB" id="8772678at2"/>
<dbReference type="PANTHER" id="PTHR18964:SF169">
    <property type="entry name" value="N-ACETYLMANNOSAMINE KINASE"/>
    <property type="match status" value="1"/>
</dbReference>
<dbReference type="InterPro" id="IPR043129">
    <property type="entry name" value="ATPase_NBD"/>
</dbReference>
<dbReference type="RefSeq" id="WP_114117693.1">
    <property type="nucleotide sequence ID" value="NZ_BMHU01000003.1"/>
</dbReference>
<comment type="caution">
    <text evidence="2">The sequence shown here is derived from an EMBL/GenBank/DDBJ whole genome shotgun (WGS) entry which is preliminary data.</text>
</comment>
<dbReference type="AlphaFoldDB" id="A0A367Y397"/>
<reference evidence="2 3" key="1">
    <citation type="submission" date="2018-07" db="EMBL/GenBank/DDBJ databases">
        <title>Microbacterium endoborsara sp. nov., a novel actinobacterium isolated from Borszczowia aralocaspica.</title>
        <authorList>
            <person name="An D."/>
        </authorList>
    </citation>
    <scope>NUCLEOTIDE SEQUENCE [LARGE SCALE GENOMIC DNA]</scope>
    <source>
        <strain evidence="2 3">C1.15228</strain>
    </source>
</reference>
<evidence type="ECO:0000313" key="2">
    <source>
        <dbReference type="EMBL" id="RCK60079.1"/>
    </source>
</evidence>
<dbReference type="PANTHER" id="PTHR18964">
    <property type="entry name" value="ROK (REPRESSOR, ORF, KINASE) FAMILY"/>
    <property type="match status" value="1"/>
</dbReference>
<dbReference type="InterPro" id="IPR000600">
    <property type="entry name" value="ROK"/>
</dbReference>